<dbReference type="RefSeq" id="WP_097882021.1">
    <property type="nucleotide sequence ID" value="NZ_JBALNA010000059.1"/>
</dbReference>
<feature type="transmembrane region" description="Helical" evidence="1">
    <location>
        <begin position="118"/>
        <end position="139"/>
    </location>
</feature>
<dbReference type="AlphaFoldDB" id="A0AAP8F1N5"/>
<sequence>MLFRNKETIAKFSDLTTEELDSKLMCLDNKSFGKFVTHSINYEKGLVSKQQLEKEASALKLLEKKTLKNTFNRVSSIEEQYDGYKMIQFIVPFITTLLIVLGNNYFFSEGLIKQNGVIITAITFLFVLLIYTFVSIKAVGSLKKEHSKLLFFKFIVEECISEKDE</sequence>
<dbReference type="Proteomes" id="UP000224044">
    <property type="component" value="Unassembled WGS sequence"/>
</dbReference>
<organism evidence="2 3">
    <name type="scientific">Bacillus toyonensis</name>
    <dbReference type="NCBI Taxonomy" id="155322"/>
    <lineage>
        <taxon>Bacteria</taxon>
        <taxon>Bacillati</taxon>
        <taxon>Bacillota</taxon>
        <taxon>Bacilli</taxon>
        <taxon>Bacillales</taxon>
        <taxon>Bacillaceae</taxon>
        <taxon>Bacillus</taxon>
        <taxon>Bacillus cereus group</taxon>
    </lineage>
</organism>
<evidence type="ECO:0000313" key="2">
    <source>
        <dbReference type="EMBL" id="PHE10058.1"/>
    </source>
</evidence>
<keyword evidence="1" id="KW-0812">Transmembrane</keyword>
<evidence type="ECO:0000313" key="3">
    <source>
        <dbReference type="Proteomes" id="UP000224044"/>
    </source>
</evidence>
<dbReference type="EMBL" id="NUSY01000030">
    <property type="protein sequence ID" value="PHE10058.1"/>
    <property type="molecule type" value="Genomic_DNA"/>
</dbReference>
<name>A0AAP8F1N5_9BACI</name>
<gene>
    <name evidence="2" type="ORF">COF62_19900</name>
</gene>
<reference evidence="2 3" key="1">
    <citation type="submission" date="2017-09" db="EMBL/GenBank/DDBJ databases">
        <title>Large-scale bioinformatics analysis of Bacillus genomes uncovers conserved roles of natural products in bacterial physiology.</title>
        <authorList>
            <consortium name="Agbiome Team Llc"/>
            <person name="Bleich R.M."/>
            <person name="Grubbs K.J."/>
            <person name="Santa Maria K.C."/>
            <person name="Allen S.E."/>
            <person name="Farag S."/>
            <person name="Shank E.A."/>
            <person name="Bowers A."/>
        </authorList>
    </citation>
    <scope>NUCLEOTIDE SEQUENCE [LARGE SCALE GENOMIC DNA]</scope>
    <source>
        <strain evidence="2 3">AFS042148</strain>
    </source>
</reference>
<accession>A0AAP8F1N5</accession>
<feature type="transmembrane region" description="Helical" evidence="1">
    <location>
        <begin position="86"/>
        <end position="106"/>
    </location>
</feature>
<proteinExistence type="predicted"/>
<keyword evidence="1" id="KW-1133">Transmembrane helix</keyword>
<comment type="caution">
    <text evidence="2">The sequence shown here is derived from an EMBL/GenBank/DDBJ whole genome shotgun (WGS) entry which is preliminary data.</text>
</comment>
<evidence type="ECO:0000256" key="1">
    <source>
        <dbReference type="SAM" id="Phobius"/>
    </source>
</evidence>
<protein>
    <submittedName>
        <fullName evidence="2">Uncharacterized protein</fullName>
    </submittedName>
</protein>
<keyword evidence="1" id="KW-0472">Membrane</keyword>